<dbReference type="CDD" id="cd04590">
    <property type="entry name" value="CBS_pair_CorC_HlyC_assoc"/>
    <property type="match status" value="1"/>
</dbReference>
<keyword evidence="6 10" id="KW-1133">Transmembrane helix</keyword>
<feature type="domain" description="CNNM transmembrane" evidence="13">
    <location>
        <begin position="19"/>
        <end position="222"/>
    </location>
</feature>
<evidence type="ECO:0000259" key="12">
    <source>
        <dbReference type="PROSITE" id="PS51371"/>
    </source>
</evidence>
<dbReference type="PANTHER" id="PTHR43099">
    <property type="entry name" value="UPF0053 PROTEIN YRKA"/>
    <property type="match status" value="1"/>
</dbReference>
<evidence type="ECO:0000256" key="6">
    <source>
        <dbReference type="ARBA" id="ARBA00022989"/>
    </source>
</evidence>
<keyword evidence="15" id="KW-1185">Reference proteome</keyword>
<dbReference type="SUPFAM" id="SSF54631">
    <property type="entry name" value="CBS-domain pair"/>
    <property type="match status" value="1"/>
</dbReference>
<keyword evidence="3" id="KW-1003">Cell membrane</keyword>
<proteinExistence type="inferred from homology"/>
<name>A0A542ZA11_RARFA</name>
<evidence type="ECO:0000256" key="8">
    <source>
        <dbReference type="ARBA" id="ARBA00023136"/>
    </source>
</evidence>
<evidence type="ECO:0000256" key="7">
    <source>
        <dbReference type="ARBA" id="ARBA00023122"/>
    </source>
</evidence>
<evidence type="ECO:0000256" key="4">
    <source>
        <dbReference type="ARBA" id="ARBA00022692"/>
    </source>
</evidence>
<dbReference type="InterPro" id="IPR005170">
    <property type="entry name" value="Transptr-assoc_dom"/>
</dbReference>
<keyword evidence="7 9" id="KW-0129">CBS domain</keyword>
<dbReference type="SUPFAM" id="SSF56176">
    <property type="entry name" value="FAD-binding/transporter-associated domain-like"/>
    <property type="match status" value="1"/>
</dbReference>
<evidence type="ECO:0000313" key="14">
    <source>
        <dbReference type="EMBL" id="TQL57166.1"/>
    </source>
</evidence>
<dbReference type="Pfam" id="PF00571">
    <property type="entry name" value="CBS"/>
    <property type="match status" value="2"/>
</dbReference>
<dbReference type="Proteomes" id="UP000315389">
    <property type="component" value="Unassembled WGS sequence"/>
</dbReference>
<dbReference type="InterPro" id="IPR036318">
    <property type="entry name" value="FAD-bd_PCMH-like_sf"/>
</dbReference>
<feature type="transmembrane region" description="Helical" evidence="11">
    <location>
        <begin position="78"/>
        <end position="102"/>
    </location>
</feature>
<feature type="transmembrane region" description="Helical" evidence="11">
    <location>
        <begin position="122"/>
        <end position="142"/>
    </location>
</feature>
<dbReference type="EMBL" id="VFOS01000005">
    <property type="protein sequence ID" value="TQL57166.1"/>
    <property type="molecule type" value="Genomic_DNA"/>
</dbReference>
<keyword evidence="4 10" id="KW-0812">Transmembrane</keyword>
<keyword evidence="8 10" id="KW-0472">Membrane</keyword>
<dbReference type="InterPro" id="IPR002550">
    <property type="entry name" value="CNNM"/>
</dbReference>
<dbReference type="AlphaFoldDB" id="A0A542ZA11"/>
<protein>
    <submittedName>
        <fullName evidence="14">Putative hemolysin</fullName>
    </submittedName>
</protein>
<dbReference type="Pfam" id="PF01595">
    <property type="entry name" value="CNNM"/>
    <property type="match status" value="1"/>
</dbReference>
<evidence type="ECO:0000256" key="9">
    <source>
        <dbReference type="PROSITE-ProRule" id="PRU00703"/>
    </source>
</evidence>
<evidence type="ECO:0000313" key="15">
    <source>
        <dbReference type="Proteomes" id="UP000315389"/>
    </source>
</evidence>
<evidence type="ECO:0000256" key="1">
    <source>
        <dbReference type="ARBA" id="ARBA00004651"/>
    </source>
</evidence>
<dbReference type="GO" id="GO:0050660">
    <property type="term" value="F:flavin adenine dinucleotide binding"/>
    <property type="evidence" value="ECO:0007669"/>
    <property type="project" value="InterPro"/>
</dbReference>
<evidence type="ECO:0000256" key="3">
    <source>
        <dbReference type="ARBA" id="ARBA00022475"/>
    </source>
</evidence>
<evidence type="ECO:0000256" key="5">
    <source>
        <dbReference type="ARBA" id="ARBA00022737"/>
    </source>
</evidence>
<evidence type="ECO:0000256" key="10">
    <source>
        <dbReference type="PROSITE-ProRule" id="PRU01193"/>
    </source>
</evidence>
<dbReference type="PROSITE" id="PS51371">
    <property type="entry name" value="CBS"/>
    <property type="match status" value="2"/>
</dbReference>
<dbReference type="InterPro" id="IPR000644">
    <property type="entry name" value="CBS_dom"/>
</dbReference>
<accession>A0A542ZA11</accession>
<dbReference type="SMART" id="SM01091">
    <property type="entry name" value="CorC_HlyC"/>
    <property type="match status" value="1"/>
</dbReference>
<feature type="transmembrane region" description="Helical" evidence="11">
    <location>
        <begin position="23"/>
        <end position="50"/>
    </location>
</feature>
<reference evidence="14 15" key="1">
    <citation type="submission" date="2019-06" db="EMBL/GenBank/DDBJ databases">
        <title>Sequencing the genomes of 1000 actinobacteria strains.</title>
        <authorList>
            <person name="Klenk H.-P."/>
        </authorList>
    </citation>
    <scope>NUCLEOTIDE SEQUENCE [LARGE SCALE GENOMIC DNA]</scope>
    <source>
        <strain evidence="14 15">DSM 4813</strain>
    </source>
</reference>
<dbReference type="InterPro" id="IPR044751">
    <property type="entry name" value="Ion_transp-like_CBS"/>
</dbReference>
<comment type="caution">
    <text evidence="14">The sequence shown here is derived from an EMBL/GenBank/DDBJ whole genome shotgun (WGS) entry which is preliminary data.</text>
</comment>
<dbReference type="InterPro" id="IPR051676">
    <property type="entry name" value="UPF0053_domain"/>
</dbReference>
<gene>
    <name evidence="14" type="ORF">FB461_2286</name>
</gene>
<evidence type="ECO:0000259" key="13">
    <source>
        <dbReference type="PROSITE" id="PS51846"/>
    </source>
</evidence>
<dbReference type="InterPro" id="IPR046342">
    <property type="entry name" value="CBS_dom_sf"/>
</dbReference>
<organism evidence="14 15">
    <name type="scientific">Rarobacter faecitabidus</name>
    <dbReference type="NCBI Taxonomy" id="13243"/>
    <lineage>
        <taxon>Bacteria</taxon>
        <taxon>Bacillati</taxon>
        <taxon>Actinomycetota</taxon>
        <taxon>Actinomycetes</taxon>
        <taxon>Micrococcales</taxon>
        <taxon>Rarobacteraceae</taxon>
        <taxon>Rarobacter</taxon>
    </lineage>
</organism>
<dbReference type="Gene3D" id="3.30.465.10">
    <property type="match status" value="1"/>
</dbReference>
<evidence type="ECO:0000256" key="2">
    <source>
        <dbReference type="ARBA" id="ARBA00006337"/>
    </source>
</evidence>
<keyword evidence="5" id="KW-0677">Repeat</keyword>
<evidence type="ECO:0000256" key="11">
    <source>
        <dbReference type="SAM" id="Phobius"/>
    </source>
</evidence>
<dbReference type="Gene3D" id="3.10.580.10">
    <property type="entry name" value="CBS-domain"/>
    <property type="match status" value="1"/>
</dbReference>
<dbReference type="PROSITE" id="PS51846">
    <property type="entry name" value="CNNM"/>
    <property type="match status" value="1"/>
</dbReference>
<comment type="similarity">
    <text evidence="2">Belongs to the UPF0053 family.</text>
</comment>
<dbReference type="Pfam" id="PF03471">
    <property type="entry name" value="CorC_HlyC"/>
    <property type="match status" value="1"/>
</dbReference>
<dbReference type="PANTHER" id="PTHR43099:SF5">
    <property type="entry name" value="HLYC_CORC FAMILY TRANSPORTER"/>
    <property type="match status" value="1"/>
</dbReference>
<dbReference type="InterPro" id="IPR016169">
    <property type="entry name" value="FAD-bd_PCMH_sub2"/>
</dbReference>
<dbReference type="FunFam" id="3.10.580.10:FF:000002">
    <property type="entry name" value="Magnesium/cobalt efflux protein CorC"/>
    <property type="match status" value="1"/>
</dbReference>
<feature type="domain" description="CBS" evidence="12">
    <location>
        <begin position="302"/>
        <end position="359"/>
    </location>
</feature>
<feature type="domain" description="CBS" evidence="12">
    <location>
        <begin position="236"/>
        <end position="297"/>
    </location>
</feature>
<comment type="subcellular location">
    <subcellularLocation>
        <location evidence="1">Cell membrane</location>
        <topology evidence="1">Multi-pass membrane protein</topology>
    </subcellularLocation>
</comment>
<sequence>MRLVRWRPPQVRLADLTVMDSNLWVSIGLVIIFVLIGGVFAGTETALVSLRGSQLTQLERKGKRGQRAAGIAQDPNRFLAAVQIGVTVTGFLSAAYGASAIAPYLSPVLEKWGLSESTAATTSLIVLTLLIAYLSLVLGELVPKRFALQRQTSIALAVGPPLDRFARLMRPVIWVLSVSTNAVVRLLGGDPKAAAEGVSDEELRDLVSQHQGFGKDERAILEDVLDSGTRTVTEVMRPRGEVAFIKGTFTLPQAIDAVRDLPYSRYPVTGDTFDEILGFLHIRDLLDAALNADHQPTTIAALARPVLELPGTNSVLPTLSLMRRERRHLAIVVDEYGGTDGIVTLEDLVEELVGDIWDEFDAPVLASETPAGEHVLTGIDARLTIEEFAQRTGIEVPEGPYETIAGYVLQELGALAQVGDRVRLGNADIVVTEVERRRIARVDVVPRAQQESVSQHESP</sequence>
<dbReference type="GO" id="GO:0005886">
    <property type="term" value="C:plasma membrane"/>
    <property type="evidence" value="ECO:0007669"/>
    <property type="project" value="UniProtKB-SubCell"/>
</dbReference>